<sequence length="388" mass="41917">MCCGPVPTAGRAERERVRPHNGGGLSTDRKDPARVENVLTSADRVLVLGASGFVGSHLAPMFDRLGVEFVRFDLYEDPHADAPTQIGDVRDVDALIEAMTDCTAVLNLAAAHHDFGITTSTFESVNVGGARAVCAAMDHHGITNLCFYSSVAVYGEQDTPPSETSTPTPVNDYGRSKLAAEGAYRDWQRSGPGRRALIIRPAVVFGPRNFANVYRLIQQIDRRRFLPVGPGTNRKSMCYVTNVVDAIGHLWAAPSRVADGQDEVYNYVDKPDLMSREVVSAVYAGLGRRQPGLRIPLTPALLAAKPFDLIAAATGRNLPVTSARIRKLSDSETSFLADRVAGTGFEPSVTLPDGLEAMVRWYLDGGRETAPVVHLPPAQVARRPSGTR</sequence>
<gene>
    <name evidence="4" type="ORF">EXU48_07810</name>
</gene>
<dbReference type="Pfam" id="PF01370">
    <property type="entry name" value="Epimerase"/>
    <property type="match status" value="1"/>
</dbReference>
<dbReference type="EMBL" id="SMNA01000003">
    <property type="protein sequence ID" value="TDE96130.1"/>
    <property type="molecule type" value="Genomic_DNA"/>
</dbReference>
<dbReference type="InterPro" id="IPR036291">
    <property type="entry name" value="NAD(P)-bd_dom_sf"/>
</dbReference>
<evidence type="ECO:0000313" key="5">
    <source>
        <dbReference type="Proteomes" id="UP000504882"/>
    </source>
</evidence>
<keyword evidence="5" id="KW-1185">Reference proteome</keyword>
<protein>
    <submittedName>
        <fullName evidence="4">NAD-dependent epimerase/dehydratase family protein</fullName>
    </submittedName>
</protein>
<comment type="caution">
    <text evidence="4">The sequence shown here is derived from an EMBL/GenBank/DDBJ whole genome shotgun (WGS) entry which is preliminary data.</text>
</comment>
<evidence type="ECO:0000256" key="2">
    <source>
        <dbReference type="SAM" id="MobiDB-lite"/>
    </source>
</evidence>
<dbReference type="Proteomes" id="UP000504882">
    <property type="component" value="Unassembled WGS sequence"/>
</dbReference>
<feature type="region of interest" description="Disordered" evidence="2">
    <location>
        <begin position="1"/>
        <end position="31"/>
    </location>
</feature>
<dbReference type="SUPFAM" id="SSF51735">
    <property type="entry name" value="NAD(P)-binding Rossmann-fold domains"/>
    <property type="match status" value="1"/>
</dbReference>
<evidence type="ECO:0000313" key="4">
    <source>
        <dbReference type="EMBL" id="TDE96130.1"/>
    </source>
</evidence>
<dbReference type="Gene3D" id="3.40.50.720">
    <property type="entry name" value="NAD(P)-binding Rossmann-like Domain"/>
    <property type="match status" value="1"/>
</dbReference>
<dbReference type="InterPro" id="IPR001509">
    <property type="entry name" value="Epimerase_deHydtase"/>
</dbReference>
<comment type="similarity">
    <text evidence="1">Belongs to the NAD(P)-dependent epimerase/dehydratase family.</text>
</comment>
<proteinExistence type="inferred from homology"/>
<dbReference type="PANTHER" id="PTHR43000">
    <property type="entry name" value="DTDP-D-GLUCOSE 4,6-DEHYDRATASE-RELATED"/>
    <property type="match status" value="1"/>
</dbReference>
<name>A0ABY2EBA5_9MICO</name>
<reference evidence="4 5" key="1">
    <citation type="submission" date="2019-03" db="EMBL/GenBank/DDBJ databases">
        <title>Genomic features of bacteria from cold environments.</title>
        <authorList>
            <person name="Shen L."/>
        </authorList>
    </citation>
    <scope>NUCLEOTIDE SEQUENCE [LARGE SCALE GENOMIC DNA]</scope>
    <source>
        <strain evidence="5">T3246-1</strain>
    </source>
</reference>
<evidence type="ECO:0000256" key="1">
    <source>
        <dbReference type="ARBA" id="ARBA00007637"/>
    </source>
</evidence>
<feature type="domain" description="NAD-dependent epimerase/dehydratase" evidence="3">
    <location>
        <begin position="45"/>
        <end position="261"/>
    </location>
</feature>
<accession>A0ABY2EBA5</accession>
<organism evidence="4 5">
    <name type="scientific">Occultella glacieicola</name>
    <dbReference type="NCBI Taxonomy" id="2518684"/>
    <lineage>
        <taxon>Bacteria</taxon>
        <taxon>Bacillati</taxon>
        <taxon>Actinomycetota</taxon>
        <taxon>Actinomycetes</taxon>
        <taxon>Micrococcales</taxon>
        <taxon>Ruaniaceae</taxon>
        <taxon>Occultella</taxon>
    </lineage>
</organism>
<evidence type="ECO:0000259" key="3">
    <source>
        <dbReference type="Pfam" id="PF01370"/>
    </source>
</evidence>